<dbReference type="GO" id="GO:0061599">
    <property type="term" value="F:molybdopterin molybdotransferase activity"/>
    <property type="evidence" value="ECO:0007669"/>
    <property type="project" value="TreeGrafter"/>
</dbReference>
<dbReference type="InterPro" id="IPR008284">
    <property type="entry name" value="MoCF_biosynth_CS"/>
</dbReference>
<dbReference type="Gene3D" id="3.90.105.10">
    <property type="entry name" value="Molybdopterin biosynthesis moea protein, domain 2"/>
    <property type="match status" value="1"/>
</dbReference>
<dbReference type="AlphaFoldDB" id="A0A381SQ66"/>
<feature type="domain" description="MoaB/Mog" evidence="3">
    <location>
        <begin position="177"/>
        <end position="316"/>
    </location>
</feature>
<dbReference type="Pfam" id="PF03454">
    <property type="entry name" value="MoeA_C"/>
    <property type="match status" value="1"/>
</dbReference>
<dbReference type="InterPro" id="IPR005110">
    <property type="entry name" value="MoeA_linker/N"/>
</dbReference>
<sequence length="399" mass="43350">VTEVSEAELLILERVPTLDTLTISLADALGTVLRQNVFADRDHPPFHRVTMDGIAIAYQDWGAGKSTYQVLGTQGAGMPPMKLTETGQCVEIMTGAVLPEGADAVIPIERVKIKDSKAKIDPDTSITERQFIHSRGSDCVAGSQLIHTGSRVGPKEIAVLASAGYVQVTVSRLAKVAVISTGDELVDAEGPVKPHQIRSTNGRAIEASLAQHQLAQTTRVRLKDDRKKMLNSIRALHHDNDFLILSGGVSMGKYDFVPAVLEELGVNLVFHRIEQRPGRPMWFGVSDESKLVFALPGNPVSTLVCLTRYVLPALRQALGLKPANNQTVTLGKDVEFSANLTYFLPVKLNFSGKGLGIALPRPTNTSGDFLSLADTDGFVQLPKEQSRFKKGTTATFFRW</sequence>
<evidence type="ECO:0000259" key="3">
    <source>
        <dbReference type="SMART" id="SM00852"/>
    </source>
</evidence>
<dbReference type="InterPro" id="IPR036688">
    <property type="entry name" value="MoeA_C_domain_IV_sf"/>
</dbReference>
<organism evidence="4">
    <name type="scientific">marine metagenome</name>
    <dbReference type="NCBI Taxonomy" id="408172"/>
    <lineage>
        <taxon>unclassified sequences</taxon>
        <taxon>metagenomes</taxon>
        <taxon>ecological metagenomes</taxon>
    </lineage>
</organism>
<dbReference type="Gene3D" id="2.40.340.10">
    <property type="entry name" value="MoeA, C-terminal, domain IV"/>
    <property type="match status" value="1"/>
</dbReference>
<evidence type="ECO:0000256" key="2">
    <source>
        <dbReference type="ARBA" id="ARBA00023150"/>
    </source>
</evidence>
<dbReference type="InterPro" id="IPR036135">
    <property type="entry name" value="MoeA_linker/N_sf"/>
</dbReference>
<dbReference type="Pfam" id="PF00994">
    <property type="entry name" value="MoCF_biosynth"/>
    <property type="match status" value="1"/>
</dbReference>
<dbReference type="EMBL" id="UINC01003415">
    <property type="protein sequence ID" value="SVA06136.1"/>
    <property type="molecule type" value="Genomic_DNA"/>
</dbReference>
<dbReference type="Pfam" id="PF03453">
    <property type="entry name" value="MoeA_N"/>
    <property type="match status" value="1"/>
</dbReference>
<dbReference type="PANTHER" id="PTHR10192">
    <property type="entry name" value="MOLYBDOPTERIN BIOSYNTHESIS PROTEIN"/>
    <property type="match status" value="1"/>
</dbReference>
<keyword evidence="2" id="KW-0501">Molybdenum cofactor biosynthesis</keyword>
<accession>A0A381SQ66</accession>
<dbReference type="InterPro" id="IPR001453">
    <property type="entry name" value="MoaB/Mog_dom"/>
</dbReference>
<dbReference type="NCBIfam" id="TIGR00177">
    <property type="entry name" value="molyb_syn"/>
    <property type="match status" value="1"/>
</dbReference>
<dbReference type="InterPro" id="IPR036425">
    <property type="entry name" value="MoaB/Mog-like_dom_sf"/>
</dbReference>
<dbReference type="Gene3D" id="3.40.980.10">
    <property type="entry name" value="MoaB/Mog-like domain"/>
    <property type="match status" value="1"/>
</dbReference>
<dbReference type="SUPFAM" id="SSF53218">
    <property type="entry name" value="Molybdenum cofactor biosynthesis proteins"/>
    <property type="match status" value="1"/>
</dbReference>
<evidence type="ECO:0000256" key="1">
    <source>
        <dbReference type="ARBA" id="ARBA00005046"/>
    </source>
</evidence>
<evidence type="ECO:0000313" key="4">
    <source>
        <dbReference type="EMBL" id="SVA06136.1"/>
    </source>
</evidence>
<dbReference type="PANTHER" id="PTHR10192:SF5">
    <property type="entry name" value="GEPHYRIN"/>
    <property type="match status" value="1"/>
</dbReference>
<dbReference type="UniPathway" id="UPA00344"/>
<dbReference type="InterPro" id="IPR038987">
    <property type="entry name" value="MoeA-like"/>
</dbReference>
<gene>
    <name evidence="4" type="ORF">METZ01_LOCUS58990</name>
</gene>
<dbReference type="CDD" id="cd00887">
    <property type="entry name" value="MoeA"/>
    <property type="match status" value="1"/>
</dbReference>
<proteinExistence type="predicted"/>
<dbReference type="GO" id="GO:0006777">
    <property type="term" value="P:Mo-molybdopterin cofactor biosynthetic process"/>
    <property type="evidence" value="ECO:0007669"/>
    <property type="project" value="UniProtKB-KW"/>
</dbReference>
<dbReference type="Gene3D" id="2.170.190.11">
    <property type="entry name" value="Molybdopterin biosynthesis moea protein, domain 3"/>
    <property type="match status" value="1"/>
</dbReference>
<dbReference type="SUPFAM" id="SSF63867">
    <property type="entry name" value="MoeA C-terminal domain-like"/>
    <property type="match status" value="1"/>
</dbReference>
<dbReference type="SUPFAM" id="SSF63882">
    <property type="entry name" value="MoeA N-terminal region -like"/>
    <property type="match status" value="1"/>
</dbReference>
<dbReference type="GO" id="GO:0005829">
    <property type="term" value="C:cytosol"/>
    <property type="evidence" value="ECO:0007669"/>
    <property type="project" value="TreeGrafter"/>
</dbReference>
<feature type="non-terminal residue" evidence="4">
    <location>
        <position position="1"/>
    </location>
</feature>
<dbReference type="SMART" id="SM00852">
    <property type="entry name" value="MoCF_biosynth"/>
    <property type="match status" value="1"/>
</dbReference>
<comment type="pathway">
    <text evidence="1">Cofactor biosynthesis; molybdopterin biosynthesis.</text>
</comment>
<dbReference type="InterPro" id="IPR005111">
    <property type="entry name" value="MoeA_C_domain_IV"/>
</dbReference>
<protein>
    <recommendedName>
        <fullName evidence="3">MoaB/Mog domain-containing protein</fullName>
    </recommendedName>
</protein>
<dbReference type="PROSITE" id="PS01079">
    <property type="entry name" value="MOCF_BIOSYNTHESIS_2"/>
    <property type="match status" value="1"/>
</dbReference>
<name>A0A381SQ66_9ZZZZ</name>
<reference evidence="4" key="1">
    <citation type="submission" date="2018-05" db="EMBL/GenBank/DDBJ databases">
        <authorList>
            <person name="Lanie J.A."/>
            <person name="Ng W.-L."/>
            <person name="Kazmierczak K.M."/>
            <person name="Andrzejewski T.M."/>
            <person name="Davidsen T.M."/>
            <person name="Wayne K.J."/>
            <person name="Tettelin H."/>
            <person name="Glass J.I."/>
            <person name="Rusch D."/>
            <person name="Podicherti R."/>
            <person name="Tsui H.-C.T."/>
            <person name="Winkler M.E."/>
        </authorList>
    </citation>
    <scope>NUCLEOTIDE SEQUENCE</scope>
</reference>